<keyword evidence="4" id="KW-1185">Reference proteome</keyword>
<proteinExistence type="predicted"/>
<dbReference type="OrthoDB" id="3173163at2"/>
<evidence type="ECO:0000313" key="3">
    <source>
        <dbReference type="EMBL" id="RDB64052.1"/>
    </source>
</evidence>
<comment type="caution">
    <text evidence="3">The sequence shown here is derived from an EMBL/GenBank/DDBJ whole genome shotgun (WGS) entry which is preliminary data.</text>
</comment>
<name>A0A369LY14_9ACTN</name>
<evidence type="ECO:0000313" key="4">
    <source>
        <dbReference type="Proteomes" id="UP000254000"/>
    </source>
</evidence>
<organism evidence="3 4">
    <name type="scientific">Gordonibacter pamelaeae</name>
    <dbReference type="NCBI Taxonomy" id="471189"/>
    <lineage>
        <taxon>Bacteria</taxon>
        <taxon>Bacillati</taxon>
        <taxon>Actinomycetota</taxon>
        <taxon>Coriobacteriia</taxon>
        <taxon>Eggerthellales</taxon>
        <taxon>Eggerthellaceae</taxon>
        <taxon>Gordonibacter</taxon>
    </lineage>
</organism>
<evidence type="ECO:0000256" key="2">
    <source>
        <dbReference type="SAM" id="SignalP"/>
    </source>
</evidence>
<dbReference type="GeneID" id="78360019"/>
<dbReference type="RefSeq" id="WP_041239343.1">
    <property type="nucleotide sequence ID" value="NZ_CABMMS010000006.1"/>
</dbReference>
<dbReference type="PROSITE" id="PS51257">
    <property type="entry name" value="PROKAR_LIPOPROTEIN"/>
    <property type="match status" value="1"/>
</dbReference>
<sequence length="282" mass="29616">MNKKMVLATAACVVAATLTLSGCNSEVEEPNVPADGSSAAASSGYSYTLTDAEKLKALAVGETAVWRDYEVTVTSVDRADDKLTAHVTVRSHTLPQTLGADCLLSFGMPPVGSSFDDGTITVPAGEEVSGTLTFDDQYGSERLFWNDGATEGTWDLTLPAVQPAQEGGNEGTQPAKTDEPKSEESKQQEPKKDAAAEAQKQAVAALEAEMPSLFTNNTFYTFQGVDTSTATVTPQEGGGYEYVNDVSIIGADGVTPTTANVRLICEPNGNCISMTVDGAFLF</sequence>
<reference evidence="3 4" key="1">
    <citation type="journal article" date="2018" name="Elife">
        <title>Discovery and characterization of a prevalent human gut bacterial enzyme sufficient for the inactivation of a family of plant toxins.</title>
        <authorList>
            <person name="Koppel N."/>
            <person name="Bisanz J.E."/>
            <person name="Pandelia M.E."/>
            <person name="Turnbaugh P.J."/>
            <person name="Balskus E.P."/>
        </authorList>
    </citation>
    <scope>NUCLEOTIDE SEQUENCE [LARGE SCALE GENOMIC DNA]</scope>
    <source>
        <strain evidence="3 4">3C</strain>
    </source>
</reference>
<protein>
    <recommendedName>
        <fullName evidence="5">Lipoprotein</fullName>
    </recommendedName>
</protein>
<feature type="signal peptide" evidence="2">
    <location>
        <begin position="1"/>
        <end position="21"/>
    </location>
</feature>
<evidence type="ECO:0008006" key="5">
    <source>
        <dbReference type="Google" id="ProtNLM"/>
    </source>
</evidence>
<gene>
    <name evidence="3" type="ORF">C1877_09980</name>
</gene>
<feature type="region of interest" description="Disordered" evidence="1">
    <location>
        <begin position="162"/>
        <end position="199"/>
    </location>
</feature>
<dbReference type="Proteomes" id="UP000254000">
    <property type="component" value="Unassembled WGS sequence"/>
</dbReference>
<accession>A0A369LY14</accession>
<keyword evidence="2" id="KW-0732">Signal</keyword>
<dbReference type="EMBL" id="PPTS01000006">
    <property type="protein sequence ID" value="RDB64052.1"/>
    <property type="molecule type" value="Genomic_DNA"/>
</dbReference>
<dbReference type="AlphaFoldDB" id="A0A369LY14"/>
<feature type="compositionally biased region" description="Basic and acidic residues" evidence="1">
    <location>
        <begin position="176"/>
        <end position="195"/>
    </location>
</feature>
<feature type="chain" id="PRO_5038939630" description="Lipoprotein" evidence="2">
    <location>
        <begin position="22"/>
        <end position="282"/>
    </location>
</feature>
<evidence type="ECO:0000256" key="1">
    <source>
        <dbReference type="SAM" id="MobiDB-lite"/>
    </source>
</evidence>